<feature type="compositionally biased region" description="Basic and acidic residues" evidence="1">
    <location>
        <begin position="32"/>
        <end position="51"/>
    </location>
</feature>
<proteinExistence type="predicted"/>
<evidence type="ECO:0000313" key="2">
    <source>
        <dbReference type="EMBL" id="MBB6038295.1"/>
    </source>
</evidence>
<evidence type="ECO:0000256" key="1">
    <source>
        <dbReference type="SAM" id="MobiDB-lite"/>
    </source>
</evidence>
<dbReference type="RefSeq" id="WP_184791095.1">
    <property type="nucleotide sequence ID" value="NZ_BONT01000008.1"/>
</dbReference>
<name>A0A841FQ81_9ACTN</name>
<dbReference type="Proteomes" id="UP000548476">
    <property type="component" value="Unassembled WGS sequence"/>
</dbReference>
<sequence length="114" mass="12949">MNRVPDNAQTVTHDGPVGHAVDGDPLLGLMPPDRRRDPRDHRDFPRERFEPPHQYGPPHPDDDSGLPMAAHPLFRGLLHELPARTDPPTAEFLECWITTARSILELLYRPGTRH</sequence>
<dbReference type="AlphaFoldDB" id="A0A841FQ81"/>
<evidence type="ECO:0000313" key="3">
    <source>
        <dbReference type="Proteomes" id="UP000548476"/>
    </source>
</evidence>
<accession>A0A841FQ81</accession>
<feature type="region of interest" description="Disordered" evidence="1">
    <location>
        <begin position="1"/>
        <end position="69"/>
    </location>
</feature>
<keyword evidence="3" id="KW-1185">Reference proteome</keyword>
<comment type="caution">
    <text evidence="2">The sequence shown here is derived from an EMBL/GenBank/DDBJ whole genome shotgun (WGS) entry which is preliminary data.</text>
</comment>
<organism evidence="2 3">
    <name type="scientific">Phytomonospora endophytica</name>
    <dbReference type="NCBI Taxonomy" id="714109"/>
    <lineage>
        <taxon>Bacteria</taxon>
        <taxon>Bacillati</taxon>
        <taxon>Actinomycetota</taxon>
        <taxon>Actinomycetes</taxon>
        <taxon>Micromonosporales</taxon>
        <taxon>Micromonosporaceae</taxon>
        <taxon>Phytomonospora</taxon>
    </lineage>
</organism>
<dbReference type="EMBL" id="JACHGT010000016">
    <property type="protein sequence ID" value="MBB6038295.1"/>
    <property type="molecule type" value="Genomic_DNA"/>
</dbReference>
<protein>
    <submittedName>
        <fullName evidence="2">Uncharacterized protein</fullName>
    </submittedName>
</protein>
<reference evidence="2 3" key="1">
    <citation type="submission" date="2020-08" db="EMBL/GenBank/DDBJ databases">
        <title>Genomic Encyclopedia of Type Strains, Phase IV (KMG-IV): sequencing the most valuable type-strain genomes for metagenomic binning, comparative biology and taxonomic classification.</title>
        <authorList>
            <person name="Goeker M."/>
        </authorList>
    </citation>
    <scope>NUCLEOTIDE SEQUENCE [LARGE SCALE GENOMIC DNA]</scope>
    <source>
        <strain evidence="2 3">YIM 65646</strain>
    </source>
</reference>
<gene>
    <name evidence="2" type="ORF">HNR73_006178</name>
</gene>